<sequence length="267" mass="30573">MPQSVRHPTQPRLELLLHYLFEYVWTIDAIVKAKVVRDEWLSAELSSDLIQFPRLISKLFQEVSVTSQSGPSTHQRFSRLQELADHKRWVRESLKRIVVTGQKCFGNEGKNHRRDPDWGLFTEKLASEIQSVTKRIVGFSRRPDSILWEHHAEARTELPILATPGCKVGLIAAIDDLYRNAQISIGAIAVLSTLERVFDMPFARDLYLIDMTVNSTKPKWVEPHPKYRKIVRISLDSIQQIREALVGLATANFGSAFKNRDVTALFD</sequence>
<reference evidence="1" key="1">
    <citation type="submission" date="2021-03" db="EMBL/GenBank/DDBJ databases">
        <title>Acanthopleuribacteraceae sp. M133.</title>
        <authorList>
            <person name="Wang G."/>
        </authorList>
    </citation>
    <scope>NUCLEOTIDE SEQUENCE</scope>
    <source>
        <strain evidence="1">M133</strain>
    </source>
</reference>
<organism evidence="1 2">
    <name type="scientific">Sulfidibacter corallicola</name>
    <dbReference type="NCBI Taxonomy" id="2818388"/>
    <lineage>
        <taxon>Bacteria</taxon>
        <taxon>Pseudomonadati</taxon>
        <taxon>Acidobacteriota</taxon>
        <taxon>Holophagae</taxon>
        <taxon>Acanthopleuribacterales</taxon>
        <taxon>Acanthopleuribacteraceae</taxon>
        <taxon>Sulfidibacter</taxon>
    </lineage>
</organism>
<evidence type="ECO:0000313" key="2">
    <source>
        <dbReference type="Proteomes" id="UP000663929"/>
    </source>
</evidence>
<dbReference type="RefSeq" id="WP_237379078.1">
    <property type="nucleotide sequence ID" value="NZ_CP071793.1"/>
</dbReference>
<gene>
    <name evidence="1" type="ORF">J3U87_27990</name>
</gene>
<dbReference type="AlphaFoldDB" id="A0A8A4TSC1"/>
<proteinExistence type="predicted"/>
<dbReference type="Proteomes" id="UP000663929">
    <property type="component" value="Chromosome"/>
</dbReference>
<name>A0A8A4TSC1_SULCO</name>
<dbReference type="EMBL" id="CP071793">
    <property type="protein sequence ID" value="QTD49445.1"/>
    <property type="molecule type" value="Genomic_DNA"/>
</dbReference>
<accession>A0A8A4TSC1</accession>
<protein>
    <submittedName>
        <fullName evidence="1">Uncharacterized protein</fullName>
    </submittedName>
</protein>
<dbReference type="KEGG" id="scor:J3U87_27990"/>
<keyword evidence="2" id="KW-1185">Reference proteome</keyword>
<evidence type="ECO:0000313" key="1">
    <source>
        <dbReference type="EMBL" id="QTD49445.1"/>
    </source>
</evidence>